<dbReference type="InterPro" id="IPR036844">
    <property type="entry name" value="Hint_dom_sf"/>
</dbReference>
<dbReference type="OrthoDB" id="7795520at2"/>
<gene>
    <name evidence="2" type="ORF">CVM52_15650</name>
</gene>
<evidence type="ECO:0000313" key="2">
    <source>
        <dbReference type="EMBL" id="PJE35734.1"/>
    </source>
</evidence>
<comment type="caution">
    <text evidence="2">The sequence shown here is derived from an EMBL/GenBank/DDBJ whole genome shotgun (WGS) entry which is preliminary data.</text>
</comment>
<name>A0A2M8IZ13_9RHOB</name>
<sequence>MSNTYWARFDSNTANNPGLNLTHAPAQEISFIKSGPDGDLVLDYSEGGGDPNTQIQIGDATYDFSYQMSGTLPTFRGDGANKVPDQYEGSKVYVLTVHDYPSDGESARLTFMPDEAATEREMNAFGQGAIKLKDADTTSTGAVCFGEGTLIDTPSGPRAVEDLRAGDWVTTFDDGPQRILWISHSEFSWPGHSENELPIQIRAGALGPGRPARDLVVSPQHKVLLQDPDNEGGVVLVPAKGLTTRPGIRVMRGRRSVTYYHLLLQSHAVLVSEGLPSESFYPGPQALRMLQKPQRDEILAHLPALFAGGVTGYGPHRWPVLSTRATRDLATAISPACPTFQSWQAAA</sequence>
<evidence type="ECO:0000313" key="3">
    <source>
        <dbReference type="Proteomes" id="UP000231553"/>
    </source>
</evidence>
<protein>
    <recommendedName>
        <fullName evidence="1">Hedgehog/Intein (Hint) domain-containing protein</fullName>
    </recommendedName>
</protein>
<dbReference type="Gene3D" id="2.170.16.10">
    <property type="entry name" value="Hedgehog/Intein (Hint) domain"/>
    <property type="match status" value="1"/>
</dbReference>
<dbReference type="AlphaFoldDB" id="A0A2M8IZ13"/>
<dbReference type="EMBL" id="PGTB01000074">
    <property type="protein sequence ID" value="PJE35734.1"/>
    <property type="molecule type" value="Genomic_DNA"/>
</dbReference>
<evidence type="ECO:0000259" key="1">
    <source>
        <dbReference type="Pfam" id="PF13403"/>
    </source>
</evidence>
<feature type="domain" description="Hedgehog/Intein (Hint)" evidence="1">
    <location>
        <begin position="143"/>
        <end position="283"/>
    </location>
</feature>
<proteinExistence type="predicted"/>
<dbReference type="Pfam" id="PF13403">
    <property type="entry name" value="Hint_2"/>
    <property type="match status" value="1"/>
</dbReference>
<keyword evidence="3" id="KW-1185">Reference proteome</keyword>
<dbReference type="Proteomes" id="UP000231553">
    <property type="component" value="Unassembled WGS sequence"/>
</dbReference>
<accession>A0A2M8IZ13</accession>
<dbReference type="InterPro" id="IPR028992">
    <property type="entry name" value="Hedgehog/Intein_dom"/>
</dbReference>
<dbReference type="RefSeq" id="WP_100163420.1">
    <property type="nucleotide sequence ID" value="NZ_PGTB01000074.1"/>
</dbReference>
<reference evidence="2 3" key="1">
    <citation type="journal article" date="2018" name="Int. J. Syst. Evol. Microbiol.">
        <title>Pseudooceanicola lipolyticus sp. nov., a marine alphaproteobacterium, reclassification of Oceanicola flagellatus as Pseudooceanicola flagellatus comb. nov. and emended description of the genus Pseudooceanicola.</title>
        <authorList>
            <person name="Huang M.-M."/>
            <person name="Guo L.-L."/>
            <person name="Wu Y.-H."/>
            <person name="Lai Q.-L."/>
            <person name="Shao Z.-Z."/>
            <person name="Wang C.-S."/>
            <person name="Wu M."/>
            <person name="Xu X.-W."/>
        </authorList>
    </citation>
    <scope>NUCLEOTIDE SEQUENCE [LARGE SCALE GENOMIC DNA]</scope>
    <source>
        <strain evidence="2 3">157</strain>
    </source>
</reference>
<dbReference type="SUPFAM" id="SSF51294">
    <property type="entry name" value="Hedgehog/intein (Hint) domain"/>
    <property type="match status" value="1"/>
</dbReference>
<organism evidence="2 3">
    <name type="scientific">Pseudooceanicola lipolyticus</name>
    <dbReference type="NCBI Taxonomy" id="2029104"/>
    <lineage>
        <taxon>Bacteria</taxon>
        <taxon>Pseudomonadati</taxon>
        <taxon>Pseudomonadota</taxon>
        <taxon>Alphaproteobacteria</taxon>
        <taxon>Rhodobacterales</taxon>
        <taxon>Paracoccaceae</taxon>
        <taxon>Pseudooceanicola</taxon>
    </lineage>
</organism>